<dbReference type="Gene3D" id="3.90.1640.10">
    <property type="entry name" value="inorganic pyrophosphatase (n-terminal core)"/>
    <property type="match status" value="1"/>
</dbReference>
<dbReference type="EMBL" id="QKVO01000002">
    <property type="protein sequence ID" value="RAO95213.1"/>
    <property type="molecule type" value="Genomic_DNA"/>
</dbReference>
<dbReference type="AlphaFoldDB" id="A0A328PJB9"/>
<dbReference type="Pfam" id="PF01368">
    <property type="entry name" value="DHH"/>
    <property type="match status" value="1"/>
</dbReference>
<evidence type="ECO:0000259" key="2">
    <source>
        <dbReference type="Pfam" id="PF02272"/>
    </source>
</evidence>
<feature type="domain" description="DHHA1" evidence="2">
    <location>
        <begin position="258"/>
        <end position="329"/>
    </location>
</feature>
<dbReference type="PANTHER" id="PTHR47618:SF1">
    <property type="entry name" value="BIFUNCTIONAL OLIGORIBONUCLEASE AND PAP PHOSPHATASE NRNA"/>
    <property type="match status" value="1"/>
</dbReference>
<accession>A0A328PJB9</accession>
<dbReference type="PANTHER" id="PTHR47618">
    <property type="entry name" value="BIFUNCTIONAL OLIGORIBONUCLEASE AND PAP PHOSPHATASE NRNA"/>
    <property type="match status" value="1"/>
</dbReference>
<evidence type="ECO:0000313" key="4">
    <source>
        <dbReference type="Proteomes" id="UP000249762"/>
    </source>
</evidence>
<evidence type="ECO:0000313" key="3">
    <source>
        <dbReference type="EMBL" id="RAO95213.1"/>
    </source>
</evidence>
<feature type="domain" description="DDH" evidence="1">
    <location>
        <begin position="28"/>
        <end position="176"/>
    </location>
</feature>
<evidence type="ECO:0000259" key="1">
    <source>
        <dbReference type="Pfam" id="PF01368"/>
    </source>
</evidence>
<comment type="caution">
    <text evidence="3">The sequence shown here is derived from an EMBL/GenBank/DDBJ whole genome shotgun (WGS) entry which is preliminary data.</text>
</comment>
<dbReference type="InterPro" id="IPR038763">
    <property type="entry name" value="DHH_sf"/>
</dbReference>
<dbReference type="InterPro" id="IPR003156">
    <property type="entry name" value="DHHA1_dom"/>
</dbReference>
<dbReference type="InterPro" id="IPR001667">
    <property type="entry name" value="DDH_dom"/>
</dbReference>
<name>A0A328PJB9_9MOLU</name>
<gene>
    <name evidence="3" type="ORF">DNK47_01125</name>
</gene>
<dbReference type="InterPro" id="IPR051319">
    <property type="entry name" value="Oligoribo/pAp-PDE_c-di-AMP_PDE"/>
</dbReference>
<sequence length="370" mass="43054">MIEEKSNNKALEDFGEIFLQKIQQYQTISLFLHLKPDFDAYASVFTLYQWISLNFPTKEVIAWIDPDSLTDKEEKLFDLLEEKIKTELTTEELKTGLGIVLDTPNEERILTQQHVFCQELIIMDHHPKINSFAQLEFINHLYSSTSEILVELLLYFETNYGYAFTTQMAQYLYSGIITDSNHLRAHVTPSTYYLLWKLLGKGINRKAINELIVENSFNQKLFDQEVVRNIKVTPNGLAFSIVSAKLLRKYEIREYVSAISNLENIAGIEIWVIFIEDEFLKKWKCSIRSKRLPIDKIATQLGGGGHKLIASTLLNKKREFWSLLFLLDSYLIKFGFSSCSDCGKLGKSRMLTIYKWWRGKKEVKQLDNIK</sequence>
<dbReference type="SUPFAM" id="SSF64182">
    <property type="entry name" value="DHH phosphoesterases"/>
    <property type="match status" value="1"/>
</dbReference>
<proteinExistence type="predicted"/>
<keyword evidence="4" id="KW-1185">Reference proteome</keyword>
<reference evidence="4" key="1">
    <citation type="submission" date="2018-06" db="EMBL/GenBank/DDBJ databases">
        <authorList>
            <person name="Martinez Ocampo F."/>
            <person name="Quiroz Castaneda R.E."/>
            <person name="Rojas Lopez X."/>
        </authorList>
    </citation>
    <scope>NUCLEOTIDE SEQUENCE [LARGE SCALE GENOMIC DNA]</scope>
    <source>
        <strain evidence="4">INIFAP02</strain>
    </source>
</reference>
<protein>
    <submittedName>
        <fullName evidence="3">Bifunctional oligoribonuclease/PAP phosphatase NrnA</fullName>
    </submittedName>
</protein>
<dbReference type="Gene3D" id="3.10.310.30">
    <property type="match status" value="1"/>
</dbReference>
<organism evidence="3 4">
    <name type="scientific">Mycoplasma wenyonii</name>
    <dbReference type="NCBI Taxonomy" id="65123"/>
    <lineage>
        <taxon>Bacteria</taxon>
        <taxon>Bacillati</taxon>
        <taxon>Mycoplasmatota</taxon>
        <taxon>Mollicutes</taxon>
        <taxon>Mycoplasmataceae</taxon>
        <taxon>Mycoplasma</taxon>
    </lineage>
</organism>
<dbReference type="OrthoDB" id="9803668at2"/>
<dbReference type="GO" id="GO:0003676">
    <property type="term" value="F:nucleic acid binding"/>
    <property type="evidence" value="ECO:0007669"/>
    <property type="project" value="InterPro"/>
</dbReference>
<dbReference type="Pfam" id="PF02272">
    <property type="entry name" value="DHHA1"/>
    <property type="match status" value="1"/>
</dbReference>
<dbReference type="Proteomes" id="UP000249762">
    <property type="component" value="Unassembled WGS sequence"/>
</dbReference>